<protein>
    <recommendedName>
        <fullName evidence="6">Aminotransferase</fullName>
        <ecNumber evidence="6">2.6.1.-</ecNumber>
    </recommendedName>
</protein>
<reference evidence="8 9" key="1">
    <citation type="submission" date="2014-11" db="EMBL/GenBank/DDBJ databases">
        <title>Complete genome sequence and analysis of Lactobacillus hokkaidonensis LOOC260T.</title>
        <authorList>
            <person name="Tanizawa Y."/>
            <person name="Tohno M."/>
            <person name="Kaminuma E."/>
            <person name="Nakamura Y."/>
            <person name="Arita M."/>
        </authorList>
    </citation>
    <scope>NUCLEOTIDE SEQUENCE [LARGE SCALE GENOMIC DNA]</scope>
    <source>
        <strain evidence="8 9">LOOC260</strain>
    </source>
</reference>
<sequence length="389" mass="42084">MDSSYLTKRYQHPEPNILADIGTLAATTKGAIDLSIGDPDFTTPQAVIDASFEKTKQGMTHYTEANGLPELRQAIGDYYQTKFNLTFELPQIRVTVGASHALFLALAVLLNPGDEVIVPEPSFSPYPEEVKAAGGNPVILANKAENGFAIDPLAVEQLITPKTKAVIINSPNNPTGNVMSAAEAKQLAKIAEKHHIFVLADEVYSDYLMPGQEFIPFATYAPDNTVTLGSMSKSYAMTGWRVGYLIGPEYLVTAAKLVNEGITYSAPTPSQNAALYAITHADEFVPEFAAAFLERLTYIDEQVKAIDWLSATPIEGGIYAFIDIRKTGLNSVTFAERLLKLAGIIVVPGLAFGQAGEGFVRVAATQPLPVLKTAFERIKQLDVGQLTKE</sequence>
<evidence type="ECO:0000313" key="9">
    <source>
        <dbReference type="Proteomes" id="UP000031620"/>
    </source>
</evidence>
<dbReference type="SUPFAM" id="SSF53383">
    <property type="entry name" value="PLP-dependent transferases"/>
    <property type="match status" value="1"/>
</dbReference>
<dbReference type="InterPro" id="IPR050596">
    <property type="entry name" value="AspAT/PAT-like"/>
</dbReference>
<evidence type="ECO:0000256" key="3">
    <source>
        <dbReference type="ARBA" id="ARBA00022576"/>
    </source>
</evidence>
<dbReference type="Gene3D" id="3.40.640.10">
    <property type="entry name" value="Type I PLP-dependent aspartate aminotransferase-like (Major domain)"/>
    <property type="match status" value="1"/>
</dbReference>
<evidence type="ECO:0000256" key="5">
    <source>
        <dbReference type="ARBA" id="ARBA00022898"/>
    </source>
</evidence>
<evidence type="ECO:0000256" key="6">
    <source>
        <dbReference type="RuleBase" id="RU000481"/>
    </source>
</evidence>
<dbReference type="KEGG" id="lho:LOOC260_119100"/>
<keyword evidence="5" id="KW-0663">Pyridoxal phosphate</keyword>
<dbReference type="CDD" id="cd00609">
    <property type="entry name" value="AAT_like"/>
    <property type="match status" value="1"/>
</dbReference>
<accession>A0A0A1H122</accession>
<dbReference type="EC" id="2.6.1.-" evidence="6"/>
<dbReference type="PROSITE" id="PS00105">
    <property type="entry name" value="AA_TRANSFER_CLASS_1"/>
    <property type="match status" value="1"/>
</dbReference>
<name>A0A0A1H122_9LACO</name>
<evidence type="ECO:0000256" key="4">
    <source>
        <dbReference type="ARBA" id="ARBA00022679"/>
    </source>
</evidence>
<keyword evidence="4 6" id="KW-0808">Transferase</keyword>
<comment type="similarity">
    <text evidence="2 6">Belongs to the class-I pyridoxal-phosphate-dependent aminotransferase family.</text>
</comment>
<dbReference type="GO" id="GO:0006520">
    <property type="term" value="P:amino acid metabolic process"/>
    <property type="evidence" value="ECO:0007669"/>
    <property type="project" value="InterPro"/>
</dbReference>
<organism evidence="8 9">
    <name type="scientific">Paucilactobacillus hokkaidonensis JCM 18461</name>
    <dbReference type="NCBI Taxonomy" id="1291742"/>
    <lineage>
        <taxon>Bacteria</taxon>
        <taxon>Bacillati</taxon>
        <taxon>Bacillota</taxon>
        <taxon>Bacilli</taxon>
        <taxon>Lactobacillales</taxon>
        <taxon>Lactobacillaceae</taxon>
        <taxon>Paucilactobacillus</taxon>
    </lineage>
</organism>
<dbReference type="STRING" id="1291742.LOOC260_119100"/>
<dbReference type="HOGENOM" id="CLU_017584_4_3_9"/>
<dbReference type="InterPro" id="IPR015424">
    <property type="entry name" value="PyrdxlP-dep_Trfase"/>
</dbReference>
<evidence type="ECO:0000313" key="8">
    <source>
        <dbReference type="EMBL" id="BAP86416.1"/>
    </source>
</evidence>
<dbReference type="InterPro" id="IPR015422">
    <property type="entry name" value="PyrdxlP-dep_Trfase_small"/>
</dbReference>
<comment type="cofactor">
    <cofactor evidence="1 6">
        <name>pyridoxal 5'-phosphate</name>
        <dbReference type="ChEBI" id="CHEBI:597326"/>
    </cofactor>
</comment>
<dbReference type="Pfam" id="PF00155">
    <property type="entry name" value="Aminotran_1_2"/>
    <property type="match status" value="1"/>
</dbReference>
<evidence type="ECO:0000256" key="2">
    <source>
        <dbReference type="ARBA" id="ARBA00007441"/>
    </source>
</evidence>
<dbReference type="FunFam" id="3.40.640.10:FF:000033">
    <property type="entry name" value="Aspartate aminotransferase"/>
    <property type="match status" value="1"/>
</dbReference>
<dbReference type="AlphaFoldDB" id="A0A0A1H122"/>
<dbReference type="Gene3D" id="3.90.1150.10">
    <property type="entry name" value="Aspartate Aminotransferase, domain 1"/>
    <property type="match status" value="1"/>
</dbReference>
<dbReference type="InterPro" id="IPR015421">
    <property type="entry name" value="PyrdxlP-dep_Trfase_major"/>
</dbReference>
<dbReference type="EMBL" id="AP014680">
    <property type="protein sequence ID" value="BAP86416.1"/>
    <property type="molecule type" value="Genomic_DNA"/>
</dbReference>
<feature type="domain" description="Aminotransferase class I/classII large" evidence="7">
    <location>
        <begin position="31"/>
        <end position="376"/>
    </location>
</feature>
<dbReference type="PANTHER" id="PTHR46383:SF2">
    <property type="entry name" value="AMINOTRANSFERASE"/>
    <property type="match status" value="1"/>
</dbReference>
<gene>
    <name evidence="8" type="ORF">LOOC260_119100</name>
</gene>
<dbReference type="Proteomes" id="UP000031620">
    <property type="component" value="Chromosome"/>
</dbReference>
<dbReference type="InterPro" id="IPR004838">
    <property type="entry name" value="NHTrfase_class1_PyrdxlP-BS"/>
</dbReference>
<proteinExistence type="inferred from homology"/>
<dbReference type="PANTHER" id="PTHR46383">
    <property type="entry name" value="ASPARTATE AMINOTRANSFERASE"/>
    <property type="match status" value="1"/>
</dbReference>
<dbReference type="GO" id="GO:0008483">
    <property type="term" value="F:transaminase activity"/>
    <property type="evidence" value="ECO:0007669"/>
    <property type="project" value="UniProtKB-KW"/>
</dbReference>
<keyword evidence="3 6" id="KW-0032">Aminotransferase</keyword>
<evidence type="ECO:0000259" key="7">
    <source>
        <dbReference type="Pfam" id="PF00155"/>
    </source>
</evidence>
<dbReference type="RefSeq" id="WP_041094473.1">
    <property type="nucleotide sequence ID" value="NZ_BBAY01000001.1"/>
</dbReference>
<dbReference type="InterPro" id="IPR004839">
    <property type="entry name" value="Aminotransferase_I/II_large"/>
</dbReference>
<evidence type="ECO:0000256" key="1">
    <source>
        <dbReference type="ARBA" id="ARBA00001933"/>
    </source>
</evidence>
<dbReference type="GO" id="GO:0030170">
    <property type="term" value="F:pyridoxal phosphate binding"/>
    <property type="evidence" value="ECO:0007669"/>
    <property type="project" value="InterPro"/>
</dbReference>